<keyword evidence="2" id="KW-1185">Reference proteome</keyword>
<sequence>MGIGGEMQAGLQYADCHFYRLPAELRVEIHQLTLTRNGLCRISFGDQQPQSLEHLTQVNDFLVCKEWFSEAYPEYLRHKDFEFNCIEDLK</sequence>
<accession>A0A139IQ46</accession>
<dbReference type="Proteomes" id="UP000073492">
    <property type="component" value="Unassembled WGS sequence"/>
</dbReference>
<gene>
    <name evidence="1" type="ORF">AC579_8031</name>
</gene>
<dbReference type="AlphaFoldDB" id="A0A139IQ46"/>
<organism evidence="1 2">
    <name type="scientific">Pseudocercospora musae</name>
    <dbReference type="NCBI Taxonomy" id="113226"/>
    <lineage>
        <taxon>Eukaryota</taxon>
        <taxon>Fungi</taxon>
        <taxon>Dikarya</taxon>
        <taxon>Ascomycota</taxon>
        <taxon>Pezizomycotina</taxon>
        <taxon>Dothideomycetes</taxon>
        <taxon>Dothideomycetidae</taxon>
        <taxon>Mycosphaerellales</taxon>
        <taxon>Mycosphaerellaceae</taxon>
        <taxon>Pseudocercospora</taxon>
    </lineage>
</organism>
<reference evidence="1 2" key="1">
    <citation type="submission" date="2015-07" db="EMBL/GenBank/DDBJ databases">
        <title>Comparative genomics of the Sigatoka disease complex on banana suggests a link between parallel evolutionary changes in Pseudocercospora fijiensis and Pseudocercospora eumusae and increased virulence on the banana host.</title>
        <authorList>
            <person name="Chang T.-C."/>
            <person name="Salvucci A."/>
            <person name="Crous P.W."/>
            <person name="Stergiopoulos I."/>
        </authorList>
    </citation>
    <scope>NUCLEOTIDE SEQUENCE [LARGE SCALE GENOMIC DNA]</scope>
    <source>
        <strain evidence="1 2">CBS 116634</strain>
    </source>
</reference>
<protein>
    <submittedName>
        <fullName evidence="1">Uncharacterized protein</fullName>
    </submittedName>
</protein>
<dbReference type="OrthoDB" id="4757095at2759"/>
<evidence type="ECO:0000313" key="2">
    <source>
        <dbReference type="Proteomes" id="UP000073492"/>
    </source>
</evidence>
<comment type="caution">
    <text evidence="1">The sequence shown here is derived from an EMBL/GenBank/DDBJ whole genome shotgun (WGS) entry which is preliminary data.</text>
</comment>
<evidence type="ECO:0000313" key="1">
    <source>
        <dbReference type="EMBL" id="KXT16676.1"/>
    </source>
</evidence>
<proteinExistence type="predicted"/>
<dbReference type="EMBL" id="LFZO01000032">
    <property type="protein sequence ID" value="KXT16676.1"/>
    <property type="molecule type" value="Genomic_DNA"/>
</dbReference>
<name>A0A139IQ46_9PEZI</name>